<name>A0A8T1UU01_9STRA</name>
<proteinExistence type="predicted"/>
<dbReference type="AlphaFoldDB" id="A0A8T1UU01"/>
<gene>
    <name evidence="2" type="ORF">JG687_00003608</name>
</gene>
<reference evidence="2" key="1">
    <citation type="submission" date="2021-01" db="EMBL/GenBank/DDBJ databases">
        <title>Phytophthora aleatoria, a newly-described species from Pinus radiata is distinct from Phytophthora cactorum isolates based on comparative genomics.</title>
        <authorList>
            <person name="Mcdougal R."/>
            <person name="Panda P."/>
            <person name="Williams N."/>
            <person name="Studholme D.J."/>
        </authorList>
    </citation>
    <scope>NUCLEOTIDE SEQUENCE</scope>
    <source>
        <strain evidence="2">NZFS 3830</strain>
    </source>
</reference>
<dbReference type="EMBL" id="JAENGZ010000113">
    <property type="protein sequence ID" value="KAG6968722.1"/>
    <property type="molecule type" value="Genomic_DNA"/>
</dbReference>
<sequence length="185" mass="20560">MLRFSLPRGSSCHGRVGRFNGPIAALCILRLEFFAVDNSLDTAIPSSVYAIAVRRLFSSCSSCCCVLAFLARGAWLHDSPPALPRRALCGVVIKRSVGEQREPSNAKTRTDARQGSRSGSTWPYRYCIFGTVKWNLPSLNDWLWRRGKRGLLGVDSAGFLVQPTFVKDRSSRSERQTRTHLANPS</sequence>
<feature type="region of interest" description="Disordered" evidence="1">
    <location>
        <begin position="100"/>
        <end position="119"/>
    </location>
</feature>
<evidence type="ECO:0000256" key="1">
    <source>
        <dbReference type="SAM" id="MobiDB-lite"/>
    </source>
</evidence>
<dbReference type="OrthoDB" id="10524336at2759"/>
<feature type="compositionally biased region" description="Basic and acidic residues" evidence="1">
    <location>
        <begin position="100"/>
        <end position="114"/>
    </location>
</feature>
<organism evidence="2 3">
    <name type="scientific">Phytophthora cactorum</name>
    <dbReference type="NCBI Taxonomy" id="29920"/>
    <lineage>
        <taxon>Eukaryota</taxon>
        <taxon>Sar</taxon>
        <taxon>Stramenopiles</taxon>
        <taxon>Oomycota</taxon>
        <taxon>Peronosporomycetes</taxon>
        <taxon>Peronosporales</taxon>
        <taxon>Peronosporaceae</taxon>
        <taxon>Phytophthora</taxon>
    </lineage>
</organism>
<evidence type="ECO:0000313" key="2">
    <source>
        <dbReference type="EMBL" id="KAG6968722.1"/>
    </source>
</evidence>
<evidence type="ECO:0000313" key="3">
    <source>
        <dbReference type="Proteomes" id="UP000688947"/>
    </source>
</evidence>
<accession>A0A8T1UU01</accession>
<comment type="caution">
    <text evidence="2">The sequence shown here is derived from an EMBL/GenBank/DDBJ whole genome shotgun (WGS) entry which is preliminary data.</text>
</comment>
<protein>
    <submittedName>
        <fullName evidence="2">Uncharacterized protein</fullName>
    </submittedName>
</protein>
<dbReference type="Proteomes" id="UP000688947">
    <property type="component" value="Unassembled WGS sequence"/>
</dbReference>